<dbReference type="PROSITE" id="PS50109">
    <property type="entry name" value="HIS_KIN"/>
    <property type="match status" value="1"/>
</dbReference>
<dbReference type="EC" id="2.7.13.3" evidence="2"/>
<evidence type="ECO:0000259" key="6">
    <source>
        <dbReference type="PROSITE" id="PS50109"/>
    </source>
</evidence>
<evidence type="ECO:0000256" key="2">
    <source>
        <dbReference type="ARBA" id="ARBA00012438"/>
    </source>
</evidence>
<accession>A0AB38CD92</accession>
<evidence type="ECO:0000256" key="4">
    <source>
        <dbReference type="ARBA" id="ARBA00022679"/>
    </source>
</evidence>
<dbReference type="InterPro" id="IPR036097">
    <property type="entry name" value="HisK_dim/P_sf"/>
</dbReference>
<dbReference type="SMART" id="SM00387">
    <property type="entry name" value="HATPase_c"/>
    <property type="match status" value="1"/>
</dbReference>
<dbReference type="InterPro" id="IPR036890">
    <property type="entry name" value="HATPase_C_sf"/>
</dbReference>
<feature type="domain" description="Histidine kinase" evidence="6">
    <location>
        <begin position="57"/>
        <end position="271"/>
    </location>
</feature>
<evidence type="ECO:0000256" key="1">
    <source>
        <dbReference type="ARBA" id="ARBA00000085"/>
    </source>
</evidence>
<comment type="catalytic activity">
    <reaction evidence="1">
        <text>ATP + protein L-histidine = ADP + protein N-phospho-L-histidine.</text>
        <dbReference type="EC" id="2.7.13.3"/>
    </reaction>
</comment>
<dbReference type="Pfam" id="PF00512">
    <property type="entry name" value="HisKA"/>
    <property type="match status" value="1"/>
</dbReference>
<dbReference type="SUPFAM" id="SSF55874">
    <property type="entry name" value="ATPase domain of HSP90 chaperone/DNA topoisomerase II/histidine kinase"/>
    <property type="match status" value="1"/>
</dbReference>
<dbReference type="Proteomes" id="UP000182489">
    <property type="component" value="Unassembled WGS sequence"/>
</dbReference>
<proteinExistence type="predicted"/>
<gene>
    <name evidence="7" type="ORF">SAMN03097694_4466</name>
</gene>
<keyword evidence="4" id="KW-0808">Transferase</keyword>
<organism evidence="7 8">
    <name type="scientific">Janthinobacterium lividum</name>
    <dbReference type="NCBI Taxonomy" id="29581"/>
    <lineage>
        <taxon>Bacteria</taxon>
        <taxon>Pseudomonadati</taxon>
        <taxon>Pseudomonadota</taxon>
        <taxon>Betaproteobacteria</taxon>
        <taxon>Burkholderiales</taxon>
        <taxon>Oxalobacteraceae</taxon>
        <taxon>Janthinobacterium</taxon>
    </lineage>
</organism>
<evidence type="ECO:0000313" key="8">
    <source>
        <dbReference type="Proteomes" id="UP000182489"/>
    </source>
</evidence>
<dbReference type="GO" id="GO:0000155">
    <property type="term" value="F:phosphorelay sensor kinase activity"/>
    <property type="evidence" value="ECO:0007669"/>
    <property type="project" value="InterPro"/>
</dbReference>
<evidence type="ECO:0000256" key="5">
    <source>
        <dbReference type="ARBA" id="ARBA00022777"/>
    </source>
</evidence>
<dbReference type="PANTHER" id="PTHR43047">
    <property type="entry name" value="TWO-COMPONENT HISTIDINE PROTEIN KINASE"/>
    <property type="match status" value="1"/>
</dbReference>
<dbReference type="GO" id="GO:0005886">
    <property type="term" value="C:plasma membrane"/>
    <property type="evidence" value="ECO:0007669"/>
    <property type="project" value="TreeGrafter"/>
</dbReference>
<name>A0AB38CD92_9BURK</name>
<dbReference type="SUPFAM" id="SSF47384">
    <property type="entry name" value="Homodimeric domain of signal transducing histidine kinase"/>
    <property type="match status" value="1"/>
</dbReference>
<dbReference type="GO" id="GO:0009927">
    <property type="term" value="F:histidine phosphotransfer kinase activity"/>
    <property type="evidence" value="ECO:0007669"/>
    <property type="project" value="TreeGrafter"/>
</dbReference>
<keyword evidence="5 7" id="KW-0418">Kinase</keyword>
<dbReference type="SMART" id="SM00388">
    <property type="entry name" value="HisKA"/>
    <property type="match status" value="1"/>
</dbReference>
<dbReference type="Gene3D" id="3.30.565.10">
    <property type="entry name" value="Histidine kinase-like ATPase, C-terminal domain"/>
    <property type="match status" value="1"/>
</dbReference>
<dbReference type="EMBL" id="FPKH01000005">
    <property type="protein sequence ID" value="SFY07271.1"/>
    <property type="molecule type" value="Genomic_DNA"/>
</dbReference>
<evidence type="ECO:0000256" key="3">
    <source>
        <dbReference type="ARBA" id="ARBA00022553"/>
    </source>
</evidence>
<dbReference type="InterPro" id="IPR004358">
    <property type="entry name" value="Sig_transdc_His_kin-like_C"/>
</dbReference>
<evidence type="ECO:0000313" key="7">
    <source>
        <dbReference type="EMBL" id="SFY07271.1"/>
    </source>
</evidence>
<dbReference type="PRINTS" id="PR00344">
    <property type="entry name" value="BCTRLSENSOR"/>
</dbReference>
<dbReference type="Gene3D" id="1.10.287.130">
    <property type="match status" value="1"/>
</dbReference>
<dbReference type="InterPro" id="IPR003661">
    <property type="entry name" value="HisK_dim/P_dom"/>
</dbReference>
<sequence>MPCLTARAYLLQCGIRRDSDRSTAMASMHYFPQKQDAGLAHARHMGGMDGMGEFAASVAHEVRQPLAAIALNADAALRWLDHDPPRLDEARAALALVASAGSHASAVLRSVHGLACNAPGSHDHFVADDAVQDLLPLLRAPLQRHAIHLETQLAPGRPLLHADPVQFRQVLLNLLMNAIEALQGTSGRPRTVLLSSRLDGGVQHFSIADNGAGIAPQAAGRLYDALYSSKPDGMGMGLAICRRIVDAHGGRLWHAPGAPHGSVFHFTLPAL</sequence>
<dbReference type="PANTHER" id="PTHR43047:SF72">
    <property type="entry name" value="OSMOSENSING HISTIDINE PROTEIN KINASE SLN1"/>
    <property type="match status" value="1"/>
</dbReference>
<dbReference type="InterPro" id="IPR005467">
    <property type="entry name" value="His_kinase_dom"/>
</dbReference>
<protein>
    <recommendedName>
        <fullName evidence="2">histidine kinase</fullName>
        <ecNumber evidence="2">2.7.13.3</ecNumber>
    </recommendedName>
</protein>
<reference evidence="7 8" key="1">
    <citation type="submission" date="2016-11" db="EMBL/GenBank/DDBJ databases">
        <authorList>
            <person name="Varghese N."/>
            <person name="Submissions S."/>
        </authorList>
    </citation>
    <scope>NUCLEOTIDE SEQUENCE [LARGE SCALE GENOMIC DNA]</scope>
    <source>
        <strain evidence="7 8">NFR18</strain>
    </source>
</reference>
<dbReference type="Pfam" id="PF02518">
    <property type="entry name" value="HATPase_c"/>
    <property type="match status" value="1"/>
</dbReference>
<keyword evidence="3" id="KW-0597">Phosphoprotein</keyword>
<comment type="caution">
    <text evidence="7">The sequence shown here is derived from an EMBL/GenBank/DDBJ whole genome shotgun (WGS) entry which is preliminary data.</text>
</comment>
<dbReference type="InterPro" id="IPR003594">
    <property type="entry name" value="HATPase_dom"/>
</dbReference>
<dbReference type="AlphaFoldDB" id="A0AB38CD92"/>